<dbReference type="AlphaFoldDB" id="A0A840ULY5"/>
<dbReference type="RefSeq" id="WP_183862078.1">
    <property type="nucleotide sequence ID" value="NZ_JACHFH010000024.1"/>
</dbReference>
<keyword evidence="4 6" id="KW-1133">Transmembrane helix</keyword>
<comment type="similarity">
    <text evidence="2">Belongs to the GtrA family.</text>
</comment>
<dbReference type="PANTHER" id="PTHR38459:SF1">
    <property type="entry name" value="PROPHAGE BACTOPRENOL-LINKED GLUCOSE TRANSLOCASE HOMOLOG"/>
    <property type="match status" value="1"/>
</dbReference>
<evidence type="ECO:0000256" key="6">
    <source>
        <dbReference type="SAM" id="Phobius"/>
    </source>
</evidence>
<dbReference type="PANTHER" id="PTHR38459">
    <property type="entry name" value="PROPHAGE BACTOPRENOL-LINKED GLUCOSE TRANSLOCASE HOMOLOG"/>
    <property type="match status" value="1"/>
</dbReference>
<dbReference type="InterPro" id="IPR051401">
    <property type="entry name" value="GtrA_CellWall_Glycosyl"/>
</dbReference>
<feature type="transmembrane region" description="Helical" evidence="6">
    <location>
        <begin position="79"/>
        <end position="99"/>
    </location>
</feature>
<comment type="caution">
    <text evidence="8">The sequence shown here is derived from an EMBL/GenBank/DDBJ whole genome shotgun (WGS) entry which is preliminary data.</text>
</comment>
<organism evidence="8 9">
    <name type="scientific">Pectinatus brassicae</name>
    <dbReference type="NCBI Taxonomy" id="862415"/>
    <lineage>
        <taxon>Bacteria</taxon>
        <taxon>Bacillati</taxon>
        <taxon>Bacillota</taxon>
        <taxon>Negativicutes</taxon>
        <taxon>Selenomonadales</taxon>
        <taxon>Selenomonadaceae</taxon>
        <taxon>Pectinatus</taxon>
    </lineage>
</organism>
<reference evidence="8 9" key="1">
    <citation type="submission" date="2020-08" db="EMBL/GenBank/DDBJ databases">
        <title>Genomic Encyclopedia of Type Strains, Phase IV (KMG-IV): sequencing the most valuable type-strain genomes for metagenomic binning, comparative biology and taxonomic classification.</title>
        <authorList>
            <person name="Goeker M."/>
        </authorList>
    </citation>
    <scope>NUCLEOTIDE SEQUENCE [LARGE SCALE GENOMIC DNA]</scope>
    <source>
        <strain evidence="8 9">DSM 24661</strain>
    </source>
</reference>
<gene>
    <name evidence="8" type="ORF">HNR32_001962</name>
</gene>
<evidence type="ECO:0000256" key="3">
    <source>
        <dbReference type="ARBA" id="ARBA00022692"/>
    </source>
</evidence>
<dbReference type="GO" id="GO:0000271">
    <property type="term" value="P:polysaccharide biosynthetic process"/>
    <property type="evidence" value="ECO:0007669"/>
    <property type="project" value="InterPro"/>
</dbReference>
<sequence length="132" mass="15002">MLYSKKFINIYREILSFLLVGGFTFIIDYAGLYVLTEIFNINYLISSGISFTAAVIVNYYLCVRYVFKNTGKIGKKAKVLFLGSSIAGLGLNQVCMYFFVSVVGIYYMIAKLVSTAIVTMWNYIMKKRALKN</sequence>
<evidence type="ECO:0000259" key="7">
    <source>
        <dbReference type="Pfam" id="PF04138"/>
    </source>
</evidence>
<dbReference type="EMBL" id="JACHFH010000024">
    <property type="protein sequence ID" value="MBB5336807.1"/>
    <property type="molecule type" value="Genomic_DNA"/>
</dbReference>
<evidence type="ECO:0000313" key="9">
    <source>
        <dbReference type="Proteomes" id="UP000559117"/>
    </source>
</evidence>
<dbReference type="InterPro" id="IPR007267">
    <property type="entry name" value="GtrA_DPMS_TM"/>
</dbReference>
<proteinExistence type="inferred from homology"/>
<keyword evidence="5 6" id="KW-0472">Membrane</keyword>
<accession>A0A840ULY5</accession>
<dbReference type="GO" id="GO:0005886">
    <property type="term" value="C:plasma membrane"/>
    <property type="evidence" value="ECO:0007669"/>
    <property type="project" value="TreeGrafter"/>
</dbReference>
<protein>
    <submittedName>
        <fullName evidence="8">Putative flippase GtrA</fullName>
    </submittedName>
</protein>
<feature type="transmembrane region" description="Helical" evidence="6">
    <location>
        <begin position="14"/>
        <end position="35"/>
    </location>
</feature>
<name>A0A840ULY5_9FIRM</name>
<dbReference type="Pfam" id="PF04138">
    <property type="entry name" value="GtrA_DPMS_TM"/>
    <property type="match status" value="1"/>
</dbReference>
<evidence type="ECO:0000256" key="2">
    <source>
        <dbReference type="ARBA" id="ARBA00009399"/>
    </source>
</evidence>
<comment type="subcellular location">
    <subcellularLocation>
        <location evidence="1">Membrane</location>
        <topology evidence="1">Multi-pass membrane protein</topology>
    </subcellularLocation>
</comment>
<feature type="transmembrane region" description="Helical" evidence="6">
    <location>
        <begin position="41"/>
        <end position="67"/>
    </location>
</feature>
<keyword evidence="3 6" id="KW-0812">Transmembrane</keyword>
<evidence type="ECO:0000256" key="1">
    <source>
        <dbReference type="ARBA" id="ARBA00004141"/>
    </source>
</evidence>
<feature type="transmembrane region" description="Helical" evidence="6">
    <location>
        <begin position="105"/>
        <end position="124"/>
    </location>
</feature>
<dbReference type="Proteomes" id="UP000559117">
    <property type="component" value="Unassembled WGS sequence"/>
</dbReference>
<evidence type="ECO:0000256" key="5">
    <source>
        <dbReference type="ARBA" id="ARBA00023136"/>
    </source>
</evidence>
<feature type="domain" description="GtrA/DPMS transmembrane" evidence="7">
    <location>
        <begin position="17"/>
        <end position="128"/>
    </location>
</feature>
<evidence type="ECO:0000313" key="8">
    <source>
        <dbReference type="EMBL" id="MBB5336807.1"/>
    </source>
</evidence>
<evidence type="ECO:0000256" key="4">
    <source>
        <dbReference type="ARBA" id="ARBA00022989"/>
    </source>
</evidence>
<keyword evidence="9" id="KW-1185">Reference proteome</keyword>